<dbReference type="EC" id="2.3.2.26" evidence="2"/>
<dbReference type="GO" id="GO:0061630">
    <property type="term" value="F:ubiquitin protein ligase activity"/>
    <property type="evidence" value="ECO:0007669"/>
    <property type="project" value="UniProtKB-EC"/>
</dbReference>
<dbReference type="InterPro" id="IPR035983">
    <property type="entry name" value="Hect_E3_ubiquitin_ligase"/>
</dbReference>
<name>A0A7S4SAV8_9STRA</name>
<dbReference type="AlphaFoldDB" id="A0A7S4SAV8"/>
<dbReference type="PANTHER" id="PTHR45700:SF2">
    <property type="entry name" value="UBIQUITIN-PROTEIN LIGASE E3C"/>
    <property type="match status" value="1"/>
</dbReference>
<feature type="compositionally biased region" description="Acidic residues" evidence="6">
    <location>
        <begin position="126"/>
        <end position="154"/>
    </location>
</feature>
<keyword evidence="4 5" id="KW-0833">Ubl conjugation pathway</keyword>
<dbReference type="InterPro" id="IPR044611">
    <property type="entry name" value="E3A/B/C-like"/>
</dbReference>
<feature type="domain" description="HECT" evidence="7">
    <location>
        <begin position="261"/>
        <end position="630"/>
    </location>
</feature>
<dbReference type="SUPFAM" id="SSF56204">
    <property type="entry name" value="Hect, E3 ligase catalytic domain"/>
    <property type="match status" value="1"/>
</dbReference>
<evidence type="ECO:0000256" key="6">
    <source>
        <dbReference type="SAM" id="MobiDB-lite"/>
    </source>
</evidence>
<dbReference type="GO" id="GO:0000209">
    <property type="term" value="P:protein polyubiquitination"/>
    <property type="evidence" value="ECO:0007669"/>
    <property type="project" value="InterPro"/>
</dbReference>
<feature type="active site" description="Glycyl thioester intermediate" evidence="5">
    <location>
        <position position="598"/>
    </location>
</feature>
<accession>A0A7S4SAV8</accession>
<dbReference type="Gene3D" id="3.90.1750.10">
    <property type="entry name" value="Hect, E3 ligase catalytic domains"/>
    <property type="match status" value="1"/>
</dbReference>
<evidence type="ECO:0000259" key="7">
    <source>
        <dbReference type="PROSITE" id="PS50237"/>
    </source>
</evidence>
<keyword evidence="3" id="KW-0808">Transferase</keyword>
<dbReference type="Gene3D" id="3.30.2160.10">
    <property type="entry name" value="Hect, E3 ligase catalytic domain"/>
    <property type="match status" value="1"/>
</dbReference>
<dbReference type="Pfam" id="PF00632">
    <property type="entry name" value="HECT"/>
    <property type="match status" value="1"/>
</dbReference>
<feature type="compositionally biased region" description="Low complexity" evidence="6">
    <location>
        <begin position="155"/>
        <end position="171"/>
    </location>
</feature>
<dbReference type="FunFam" id="3.30.2160.10:FF:000002">
    <property type="entry name" value="Putative Ubiquitin-protein ligase E3C"/>
    <property type="match status" value="1"/>
</dbReference>
<protein>
    <recommendedName>
        <fullName evidence="2">HECT-type E3 ubiquitin transferase</fullName>
        <ecNumber evidence="2">2.3.2.26</ecNumber>
    </recommendedName>
</protein>
<reference evidence="8" key="1">
    <citation type="submission" date="2021-01" db="EMBL/GenBank/DDBJ databases">
        <authorList>
            <person name="Corre E."/>
            <person name="Pelletier E."/>
            <person name="Niang G."/>
            <person name="Scheremetjew M."/>
            <person name="Finn R."/>
            <person name="Kale V."/>
            <person name="Holt S."/>
            <person name="Cochrane G."/>
            <person name="Meng A."/>
            <person name="Brown T."/>
            <person name="Cohen L."/>
        </authorList>
    </citation>
    <scope>NUCLEOTIDE SEQUENCE</scope>
    <source>
        <strain evidence="8">GSO104</strain>
    </source>
</reference>
<sequence length="630" mass="70954">MAEDVILYLRSVLHELYWTRPVTASDVIVPVSSIHAGSDNDGADAAHMTARCHRARLLLSGTKLWNALHERWCRLLRTFPFCDEQVWWFPRLVSKERDDDGVFFVGESESSTRSSYAAGMGLEPVDSNDDDEDDDDGLDEDSTSSPMDVDEDDNNNSSSTAADAESDALASSFRDPKMARILTSIPQSIPFDRRVKLFESLLNADKARTQDETAAFRRMMMNMGNMDEMENGMMGREQVTIRRDNIYADSMNNLNKLGKKMRRKVQVTFINKHGAVEAGIDGGGVFKEFLDDLITEAFNPESGHVEDGTHGPLFGVTPLQTLHVGVSPDVGAFSADNSRVLSHYEFLGRVLGKAVYESILVEPQFCLPFLNKLLGKQNTLDDLKNLDPDYYRHLSTLRKMNEEEIKDLGLSFELTIGGNDNSKSGKKILKTVELVPGGSHIPVTKQNAIRYVHLVAHRRMNVEGSRETHAFLRGFRDLIPAAWVRLFSAYELQKMISGDDTIKGIDVNGMRSVMQYSGGYHPSQPIVRWLWEVVEEMTPRQQRMFLKFMTSCSRQPLLGFHALEPVPCIQQIRLRDNHNHHQGGEGGRDVRLPTSSTCMNLLKLPKYDTKELLREKLIYAIESAAGFELS</sequence>
<evidence type="ECO:0000256" key="5">
    <source>
        <dbReference type="PROSITE-ProRule" id="PRU00104"/>
    </source>
</evidence>
<dbReference type="GO" id="GO:0006511">
    <property type="term" value="P:ubiquitin-dependent protein catabolic process"/>
    <property type="evidence" value="ECO:0007669"/>
    <property type="project" value="TreeGrafter"/>
</dbReference>
<dbReference type="PROSITE" id="PS50237">
    <property type="entry name" value="HECT"/>
    <property type="match status" value="1"/>
</dbReference>
<dbReference type="SMART" id="SM00119">
    <property type="entry name" value="HECTc"/>
    <property type="match status" value="1"/>
</dbReference>
<evidence type="ECO:0000256" key="2">
    <source>
        <dbReference type="ARBA" id="ARBA00012485"/>
    </source>
</evidence>
<organism evidence="8">
    <name type="scientific">Ditylum brightwellii</name>
    <dbReference type="NCBI Taxonomy" id="49249"/>
    <lineage>
        <taxon>Eukaryota</taxon>
        <taxon>Sar</taxon>
        <taxon>Stramenopiles</taxon>
        <taxon>Ochrophyta</taxon>
        <taxon>Bacillariophyta</taxon>
        <taxon>Mediophyceae</taxon>
        <taxon>Lithodesmiophycidae</taxon>
        <taxon>Lithodesmiales</taxon>
        <taxon>Lithodesmiaceae</taxon>
        <taxon>Ditylum</taxon>
    </lineage>
</organism>
<dbReference type="CDD" id="cd00078">
    <property type="entry name" value="HECTc"/>
    <property type="match status" value="1"/>
</dbReference>
<feature type="region of interest" description="Disordered" evidence="6">
    <location>
        <begin position="114"/>
        <end position="171"/>
    </location>
</feature>
<dbReference type="InterPro" id="IPR000569">
    <property type="entry name" value="HECT_dom"/>
</dbReference>
<dbReference type="Gene3D" id="3.30.2410.10">
    <property type="entry name" value="Hect, E3 ligase catalytic domain"/>
    <property type="match status" value="1"/>
</dbReference>
<dbReference type="FunFam" id="3.30.2410.10:FF:000011">
    <property type="entry name" value="Putative Ubiquitin-protein ligase E3C"/>
    <property type="match status" value="1"/>
</dbReference>
<dbReference type="EMBL" id="HBNS01041401">
    <property type="protein sequence ID" value="CAE4640050.1"/>
    <property type="molecule type" value="Transcribed_RNA"/>
</dbReference>
<comment type="catalytic activity">
    <reaction evidence="1">
        <text>S-ubiquitinyl-[E2 ubiquitin-conjugating enzyme]-L-cysteine + [acceptor protein]-L-lysine = [E2 ubiquitin-conjugating enzyme]-L-cysteine + N(6)-ubiquitinyl-[acceptor protein]-L-lysine.</text>
        <dbReference type="EC" id="2.3.2.26"/>
    </reaction>
</comment>
<evidence type="ECO:0000313" key="8">
    <source>
        <dbReference type="EMBL" id="CAE4640050.1"/>
    </source>
</evidence>
<dbReference type="PANTHER" id="PTHR45700">
    <property type="entry name" value="UBIQUITIN-PROTEIN LIGASE E3C"/>
    <property type="match status" value="1"/>
</dbReference>
<proteinExistence type="predicted"/>
<evidence type="ECO:0000256" key="4">
    <source>
        <dbReference type="ARBA" id="ARBA00022786"/>
    </source>
</evidence>
<evidence type="ECO:0000256" key="3">
    <source>
        <dbReference type="ARBA" id="ARBA00022679"/>
    </source>
</evidence>
<gene>
    <name evidence="8" type="ORF">DBRI00130_LOCUS32227</name>
</gene>
<evidence type="ECO:0000256" key="1">
    <source>
        <dbReference type="ARBA" id="ARBA00000885"/>
    </source>
</evidence>